<proteinExistence type="predicted"/>
<evidence type="ECO:0000313" key="1">
    <source>
        <dbReference type="EMBL" id="KAJ8124649.1"/>
    </source>
</evidence>
<sequence length="513" mass="59977">MPVSISDIAAMSDIELTQFMEQNRAANGNFELPVDDWDKLSNEERSCLAGRLQAQQEALAQSPTALDKPLDLDQLDARLREVAHADNTNNTLLRGRPSNLPKTRPRSPEFVREARAKALETEAYNDLVKDGGRPLYPINLLDRVFRNPDKHNELLRPWLPGWRTRFPWKMYDNFDEPRRIFQRQLVRWEDFRKWQNDNRDINDDADYPTYVEWVKRREKRFAEEFYPQLLADLEADPSCLKKDQGRHQRLRSLQRRDCRESRDGKGFDGYVEAVKQRLTRHGFTRPFQLQKDPKQQDRLTEWIEYLNFEYWWVDWYAASTERLRPAHDKAWQRLLDLKAVKPHETMESVRTPEALTDRQLEQDQASNAVRRALIKGEEVYASTQLDPNRLSIPMPERRRRLQAATREIRAAKASWQSIEDKNNLVVDFIRSTFGFIDVKTDAARHGVLVQWVLDQADLVEAELAQSKATTVKYDENKRGTKRRLDSGNNSPANRSLKQQKPGDGCPIQLAATV</sequence>
<gene>
    <name evidence="1" type="ORF">O1611_g8990</name>
</gene>
<keyword evidence="2" id="KW-1185">Reference proteome</keyword>
<accession>A0ACC2JB62</accession>
<reference evidence="1" key="1">
    <citation type="submission" date="2022-12" db="EMBL/GenBank/DDBJ databases">
        <title>Genome Sequence of Lasiodiplodia mahajangana.</title>
        <authorList>
            <person name="Buettner E."/>
        </authorList>
    </citation>
    <scope>NUCLEOTIDE SEQUENCE</scope>
    <source>
        <strain evidence="1">VT137</strain>
    </source>
</reference>
<dbReference type="EMBL" id="JAPUUL010002866">
    <property type="protein sequence ID" value="KAJ8124649.1"/>
    <property type="molecule type" value="Genomic_DNA"/>
</dbReference>
<protein>
    <submittedName>
        <fullName evidence="1">Uncharacterized protein</fullName>
    </submittedName>
</protein>
<evidence type="ECO:0000313" key="2">
    <source>
        <dbReference type="Proteomes" id="UP001153332"/>
    </source>
</evidence>
<name>A0ACC2JB62_9PEZI</name>
<comment type="caution">
    <text evidence="1">The sequence shown here is derived from an EMBL/GenBank/DDBJ whole genome shotgun (WGS) entry which is preliminary data.</text>
</comment>
<dbReference type="Proteomes" id="UP001153332">
    <property type="component" value="Unassembled WGS sequence"/>
</dbReference>
<organism evidence="1 2">
    <name type="scientific">Lasiodiplodia mahajangana</name>
    <dbReference type="NCBI Taxonomy" id="1108764"/>
    <lineage>
        <taxon>Eukaryota</taxon>
        <taxon>Fungi</taxon>
        <taxon>Dikarya</taxon>
        <taxon>Ascomycota</taxon>
        <taxon>Pezizomycotina</taxon>
        <taxon>Dothideomycetes</taxon>
        <taxon>Dothideomycetes incertae sedis</taxon>
        <taxon>Botryosphaeriales</taxon>
        <taxon>Botryosphaeriaceae</taxon>
        <taxon>Lasiodiplodia</taxon>
    </lineage>
</organism>